<keyword evidence="4" id="KW-1185">Reference proteome</keyword>
<evidence type="ECO:0000256" key="1">
    <source>
        <dbReference type="SAM" id="SignalP"/>
    </source>
</evidence>
<evidence type="ECO:0000259" key="2">
    <source>
        <dbReference type="Pfam" id="PF08308"/>
    </source>
</evidence>
<dbReference type="PROSITE" id="PS51257">
    <property type="entry name" value="PROKAR_LIPOPROTEIN"/>
    <property type="match status" value="1"/>
</dbReference>
<dbReference type="PANTHER" id="PTHR36194">
    <property type="entry name" value="S-LAYER-LIKE PROTEIN"/>
    <property type="match status" value="1"/>
</dbReference>
<gene>
    <name evidence="3" type="ORF">BOO71_0010591</name>
</gene>
<organism evidence="3 4">
    <name type="scientific">Deinococcus marmoris</name>
    <dbReference type="NCBI Taxonomy" id="249408"/>
    <lineage>
        <taxon>Bacteria</taxon>
        <taxon>Thermotogati</taxon>
        <taxon>Deinococcota</taxon>
        <taxon>Deinococci</taxon>
        <taxon>Deinococcales</taxon>
        <taxon>Deinococcaceae</taxon>
        <taxon>Deinococcus</taxon>
    </lineage>
</organism>
<dbReference type="Proteomes" id="UP000186607">
    <property type="component" value="Unassembled WGS sequence"/>
</dbReference>
<keyword evidence="1" id="KW-0732">Signal</keyword>
<dbReference type="Gene3D" id="2.60.40.1120">
    <property type="entry name" value="Carboxypeptidase-like, regulatory domain"/>
    <property type="match status" value="1"/>
</dbReference>
<reference evidence="3 4" key="1">
    <citation type="submission" date="2017-01" db="EMBL/GenBank/DDBJ databases">
        <title>Genome Analysis of Deinococcus marmoris KOPRI26562.</title>
        <authorList>
            <person name="Kim J.H."/>
            <person name="Oh H.-M."/>
        </authorList>
    </citation>
    <scope>NUCLEOTIDE SEQUENCE [LARGE SCALE GENOMIC DNA]</scope>
    <source>
        <strain evidence="3 4">KOPRI26562</strain>
    </source>
</reference>
<dbReference type="eggNOG" id="COG1470">
    <property type="taxonomic scope" value="Bacteria"/>
</dbReference>
<name>A0A1U7NV48_9DEIO</name>
<feature type="signal peptide" evidence="1">
    <location>
        <begin position="1"/>
        <end position="29"/>
    </location>
</feature>
<evidence type="ECO:0000313" key="3">
    <source>
        <dbReference type="EMBL" id="OLV16794.1"/>
    </source>
</evidence>
<feature type="domain" description="PEGA" evidence="2">
    <location>
        <begin position="164"/>
        <end position="232"/>
    </location>
</feature>
<evidence type="ECO:0000313" key="4">
    <source>
        <dbReference type="Proteomes" id="UP000186607"/>
    </source>
</evidence>
<dbReference type="InterPro" id="IPR013229">
    <property type="entry name" value="PEGA"/>
</dbReference>
<sequence length="308" mass="31874">MNRRVVRLFSVGALLTGLLSACVPAPLRAQPNAQVQVQTALTPAPVQAVTGEGGLYRSPGPSALQLRTDRPAFVTAVLVPQSGGAQVFPVGAVAADTSVAVTLPGTRGFTQVFTVTSLQPLNLGAAAGARSLDEVARVVQQAAAPLPTGSYTVATTVYRVVSFGSVAVNASPSGSEVRVDGRRVGNTPLTLRDVPEGRVTVEVSRDGYDSVSQSVTVRPDATTQVSASLNRETGGLRVDSDVPARVLIEGQGAGGTPLRVRVRPGVINVNVVPLDPAARTETLLVRVNAHEDTSIVCRAAPEFTCSVR</sequence>
<dbReference type="OrthoDB" id="59928at2"/>
<feature type="chain" id="PRO_5012707893" evidence="1">
    <location>
        <begin position="30"/>
        <end position="308"/>
    </location>
</feature>
<dbReference type="RefSeq" id="WP_075834730.1">
    <property type="nucleotide sequence ID" value="NZ_MSTI01000126.1"/>
</dbReference>
<accession>A0A1U7NV48</accession>
<dbReference type="AlphaFoldDB" id="A0A1U7NV48"/>
<dbReference type="Pfam" id="PF08308">
    <property type="entry name" value="PEGA"/>
    <property type="match status" value="1"/>
</dbReference>
<protein>
    <submittedName>
        <fullName evidence="3">S-layer protein</fullName>
    </submittedName>
</protein>
<proteinExistence type="predicted"/>
<dbReference type="EMBL" id="MSTI01000126">
    <property type="protein sequence ID" value="OLV16794.1"/>
    <property type="molecule type" value="Genomic_DNA"/>
</dbReference>
<dbReference type="PANTHER" id="PTHR36194:SF1">
    <property type="entry name" value="S-LAYER-LIKE PROTEIN"/>
    <property type="match status" value="1"/>
</dbReference>
<dbReference type="STRING" id="249408.BOO71_0010591"/>
<comment type="caution">
    <text evidence="3">The sequence shown here is derived from an EMBL/GenBank/DDBJ whole genome shotgun (WGS) entry which is preliminary data.</text>
</comment>